<dbReference type="AlphaFoldDB" id="A0A2T0WIC2"/>
<sequence length="199" mass="20798">METEDTTIGLLPIYRACGYIPFGDVSGLTFVANAAGGICFERTTAPNHLVANDARRSWANAHRKATGATPALPVLLITDKAEALGVMTEMLTGHGYQVAGADSLSVGLSMLLRSGMAFQSVVLCLEGRGTTREIAEVLLPHVISAAPGAVLLTRPNAGNLSVAREYLPSGSIITLPATETEILAAIVAAPKRAARRLAY</sequence>
<protein>
    <recommendedName>
        <fullName evidence="3">Response regulatory domain-containing protein</fullName>
    </recommendedName>
</protein>
<comment type="caution">
    <text evidence="1">The sequence shown here is derived from an EMBL/GenBank/DDBJ whole genome shotgun (WGS) entry which is preliminary data.</text>
</comment>
<dbReference type="EMBL" id="PVTQ01000012">
    <property type="protein sequence ID" value="PRY86436.1"/>
    <property type="molecule type" value="Genomic_DNA"/>
</dbReference>
<gene>
    <name evidence="1" type="ORF">CLV74_11275</name>
</gene>
<organism evidence="1 2">
    <name type="scientific">Donghicola tyrosinivorans</name>
    <dbReference type="NCBI Taxonomy" id="1652492"/>
    <lineage>
        <taxon>Bacteria</taxon>
        <taxon>Pseudomonadati</taxon>
        <taxon>Pseudomonadota</taxon>
        <taxon>Alphaproteobacteria</taxon>
        <taxon>Rhodobacterales</taxon>
        <taxon>Roseobacteraceae</taxon>
        <taxon>Donghicola</taxon>
    </lineage>
</organism>
<name>A0A2T0WIC2_9RHOB</name>
<proteinExistence type="predicted"/>
<evidence type="ECO:0000313" key="1">
    <source>
        <dbReference type="EMBL" id="PRY86436.1"/>
    </source>
</evidence>
<dbReference type="Proteomes" id="UP000238392">
    <property type="component" value="Unassembled WGS sequence"/>
</dbReference>
<keyword evidence="2" id="KW-1185">Reference proteome</keyword>
<evidence type="ECO:0008006" key="3">
    <source>
        <dbReference type="Google" id="ProtNLM"/>
    </source>
</evidence>
<reference evidence="1 2" key="1">
    <citation type="submission" date="2018-03" db="EMBL/GenBank/DDBJ databases">
        <title>Genomic Encyclopedia of Archaeal and Bacterial Type Strains, Phase II (KMG-II): from individual species to whole genera.</title>
        <authorList>
            <person name="Goeker M."/>
        </authorList>
    </citation>
    <scope>NUCLEOTIDE SEQUENCE [LARGE SCALE GENOMIC DNA]</scope>
    <source>
        <strain evidence="1 2">DSM 100212</strain>
    </source>
</reference>
<evidence type="ECO:0000313" key="2">
    <source>
        <dbReference type="Proteomes" id="UP000238392"/>
    </source>
</evidence>
<accession>A0A2T0WIC2</accession>